<keyword evidence="2" id="KW-0695">RNA-directed DNA polymerase</keyword>
<dbReference type="Proteomes" id="UP000233837">
    <property type="component" value="Unassembled WGS sequence"/>
</dbReference>
<dbReference type="InterPro" id="IPR043502">
    <property type="entry name" value="DNA/RNA_pol_sf"/>
</dbReference>
<dbReference type="GO" id="GO:0003964">
    <property type="term" value="F:RNA-directed DNA polymerase activity"/>
    <property type="evidence" value="ECO:0007669"/>
    <property type="project" value="UniProtKB-KW"/>
</dbReference>
<accession>A0A2I0WHF7</accession>
<evidence type="ECO:0000313" key="3">
    <source>
        <dbReference type="Proteomes" id="UP000233837"/>
    </source>
</evidence>
<dbReference type="InterPro" id="IPR053134">
    <property type="entry name" value="RNA-dir_DNA_polymerase"/>
</dbReference>
<dbReference type="PANTHER" id="PTHR24559">
    <property type="entry name" value="TRANSPOSON TY3-I GAG-POL POLYPROTEIN"/>
    <property type="match status" value="1"/>
</dbReference>
<gene>
    <name evidence="2" type="ORF">MA16_Dca026896</name>
</gene>
<keyword evidence="2" id="KW-0808">Transferase</keyword>
<dbReference type="STRING" id="906689.A0A2I0WHF7"/>
<dbReference type="Gene3D" id="3.10.10.10">
    <property type="entry name" value="HIV Type 1 Reverse Transcriptase, subunit A, domain 1"/>
    <property type="match status" value="1"/>
</dbReference>
<keyword evidence="3" id="KW-1185">Reference proteome</keyword>
<protein>
    <submittedName>
        <fullName evidence="2">RNA-directed DNA polymerase</fullName>
    </submittedName>
</protein>
<reference evidence="2 3" key="1">
    <citation type="journal article" date="2016" name="Sci. Rep.">
        <title>The Dendrobium catenatum Lindl. genome sequence provides insights into polysaccharide synthase, floral development and adaptive evolution.</title>
        <authorList>
            <person name="Zhang G.Q."/>
            <person name="Xu Q."/>
            <person name="Bian C."/>
            <person name="Tsai W.C."/>
            <person name="Yeh C.M."/>
            <person name="Liu K.W."/>
            <person name="Yoshida K."/>
            <person name="Zhang L.S."/>
            <person name="Chang S.B."/>
            <person name="Chen F."/>
            <person name="Shi Y."/>
            <person name="Su Y.Y."/>
            <person name="Zhang Y.Q."/>
            <person name="Chen L.J."/>
            <person name="Yin Y."/>
            <person name="Lin M."/>
            <person name="Huang H."/>
            <person name="Deng H."/>
            <person name="Wang Z.W."/>
            <person name="Zhu S.L."/>
            <person name="Zhao X."/>
            <person name="Deng C."/>
            <person name="Niu S.C."/>
            <person name="Huang J."/>
            <person name="Wang M."/>
            <person name="Liu G.H."/>
            <person name="Yang H.J."/>
            <person name="Xiao X.J."/>
            <person name="Hsiao Y.Y."/>
            <person name="Wu W.L."/>
            <person name="Chen Y.Y."/>
            <person name="Mitsuda N."/>
            <person name="Ohme-Takagi M."/>
            <person name="Luo Y.B."/>
            <person name="Van de Peer Y."/>
            <person name="Liu Z.J."/>
        </authorList>
    </citation>
    <scope>NUCLEOTIDE SEQUENCE [LARGE SCALE GENOMIC DNA]</scope>
    <source>
        <tissue evidence="2">The whole plant</tissue>
    </source>
</reference>
<keyword evidence="2" id="KW-0548">Nucleotidyltransferase</keyword>
<sequence>MPGLSAEVVVHKLGVWRDVISVKQSPRCMRLEIEQQVISKVKTLPESGFIREEQYPSWLSSVVLVRKKNGQIRICIDYRDLNKACPKDEFPLPILELMVDIDSSHTIFSFMDDSFGYNQIKLAIEDEEMQHS</sequence>
<dbReference type="AlphaFoldDB" id="A0A2I0WHF7"/>
<dbReference type="InterPro" id="IPR043128">
    <property type="entry name" value="Rev_trsase/Diguanyl_cyclase"/>
</dbReference>
<feature type="domain" description="Reverse transcriptase" evidence="1">
    <location>
        <begin position="65"/>
        <end position="130"/>
    </location>
</feature>
<evidence type="ECO:0000259" key="1">
    <source>
        <dbReference type="Pfam" id="PF00078"/>
    </source>
</evidence>
<dbReference type="InterPro" id="IPR000477">
    <property type="entry name" value="RT_dom"/>
</dbReference>
<dbReference type="EMBL" id="KZ502644">
    <property type="protein sequence ID" value="PKU75078.1"/>
    <property type="molecule type" value="Genomic_DNA"/>
</dbReference>
<dbReference type="Gene3D" id="3.30.70.270">
    <property type="match status" value="1"/>
</dbReference>
<dbReference type="SUPFAM" id="SSF56672">
    <property type="entry name" value="DNA/RNA polymerases"/>
    <property type="match status" value="1"/>
</dbReference>
<name>A0A2I0WHF7_9ASPA</name>
<reference evidence="2 3" key="2">
    <citation type="journal article" date="2017" name="Nature">
        <title>The Apostasia genome and the evolution of orchids.</title>
        <authorList>
            <person name="Zhang G.Q."/>
            <person name="Liu K.W."/>
            <person name="Li Z."/>
            <person name="Lohaus R."/>
            <person name="Hsiao Y.Y."/>
            <person name="Niu S.C."/>
            <person name="Wang J.Y."/>
            <person name="Lin Y.C."/>
            <person name="Xu Q."/>
            <person name="Chen L.J."/>
            <person name="Yoshida K."/>
            <person name="Fujiwara S."/>
            <person name="Wang Z.W."/>
            <person name="Zhang Y.Q."/>
            <person name="Mitsuda N."/>
            <person name="Wang M."/>
            <person name="Liu G.H."/>
            <person name="Pecoraro L."/>
            <person name="Huang H.X."/>
            <person name="Xiao X.J."/>
            <person name="Lin M."/>
            <person name="Wu X.Y."/>
            <person name="Wu W.L."/>
            <person name="Chen Y.Y."/>
            <person name="Chang S.B."/>
            <person name="Sakamoto S."/>
            <person name="Ohme-Takagi M."/>
            <person name="Yagi M."/>
            <person name="Zeng S.J."/>
            <person name="Shen C.Y."/>
            <person name="Yeh C.M."/>
            <person name="Luo Y.B."/>
            <person name="Tsai W.C."/>
            <person name="Van de Peer Y."/>
            <person name="Liu Z.J."/>
        </authorList>
    </citation>
    <scope>NUCLEOTIDE SEQUENCE [LARGE SCALE GENOMIC DNA]</scope>
    <source>
        <tissue evidence="2">The whole plant</tissue>
    </source>
</reference>
<proteinExistence type="predicted"/>
<evidence type="ECO:0000313" key="2">
    <source>
        <dbReference type="EMBL" id="PKU75078.1"/>
    </source>
</evidence>
<dbReference type="Pfam" id="PF00078">
    <property type="entry name" value="RVT_1"/>
    <property type="match status" value="1"/>
</dbReference>
<dbReference type="PANTHER" id="PTHR24559:SF439">
    <property type="entry name" value="RETROTRANSPOSON, UNCLASSIFIED-LIKE PROTEIN"/>
    <property type="match status" value="1"/>
</dbReference>
<organism evidence="2 3">
    <name type="scientific">Dendrobium catenatum</name>
    <dbReference type="NCBI Taxonomy" id="906689"/>
    <lineage>
        <taxon>Eukaryota</taxon>
        <taxon>Viridiplantae</taxon>
        <taxon>Streptophyta</taxon>
        <taxon>Embryophyta</taxon>
        <taxon>Tracheophyta</taxon>
        <taxon>Spermatophyta</taxon>
        <taxon>Magnoliopsida</taxon>
        <taxon>Liliopsida</taxon>
        <taxon>Asparagales</taxon>
        <taxon>Orchidaceae</taxon>
        <taxon>Epidendroideae</taxon>
        <taxon>Malaxideae</taxon>
        <taxon>Dendrobiinae</taxon>
        <taxon>Dendrobium</taxon>
    </lineage>
</organism>
<dbReference type="CDD" id="cd01647">
    <property type="entry name" value="RT_LTR"/>
    <property type="match status" value="1"/>
</dbReference>